<evidence type="ECO:0000256" key="1">
    <source>
        <dbReference type="ARBA" id="ARBA00022723"/>
    </source>
</evidence>
<evidence type="ECO:0000313" key="7">
    <source>
        <dbReference type="EMBL" id="TDZ30056.1"/>
    </source>
</evidence>
<keyword evidence="1" id="KW-0479">Metal-binding</keyword>
<evidence type="ECO:0000256" key="4">
    <source>
        <dbReference type="PROSITE-ProRule" id="PRU00134"/>
    </source>
</evidence>
<keyword evidence="3" id="KW-0862">Zinc</keyword>
<gene>
    <name evidence="7" type="ORF">C8035_v003519</name>
</gene>
<comment type="caution">
    <text evidence="7">The sequence shown here is derived from an EMBL/GenBank/DDBJ whole genome shotgun (WGS) entry which is preliminary data.</text>
</comment>
<feature type="region of interest" description="Disordered" evidence="5">
    <location>
        <begin position="1"/>
        <end position="25"/>
    </location>
</feature>
<dbReference type="Gene3D" id="2.170.270.10">
    <property type="entry name" value="SET domain"/>
    <property type="match status" value="1"/>
</dbReference>
<sequence>MANATFNTPLLEFSDSDDSDSSDTEESNKYFAVHHPSLLQGVRSDWKGELCIMCENKVSDQHTCPCCQVAKYCSRKCQADDYSFHRRLCDPVRSALLTSRPSAYHLVLVFPCDKRSPQFVWIKSSVDEEHGALVFDISCDNIEDYAIEFPHAKVDMSPIDVDEALQYKSIPHGLDWINFQIPESKTIKWINKSLMSLGEPGYSTIIFAPTILWAYNIGENGEFLGSRDIGLRDIRHLMDVLNQEPNSPAISLPSRFIDVNALVPALKINDLDHKWPQAMGITKRIESVTINVHNPLFDNLRVAKLFRIGLRWYVRNAQASHPQNSSEFHHEHEEFLHIFRYTLFMQLNEDSDNIAELLKELLFAEFNYTYSLSIFQANGNPIHPAHVQAVVEYYRLVDATRGMASEKAFRLFWDIYKRNQAKKGHPLTGVPSPYDLEDYDSAGIDAWSLHVLDVSRTRNFLPAIAQRQWNVDV</sequence>
<dbReference type="EMBL" id="QAPG01000150">
    <property type="protein sequence ID" value="TDZ30056.1"/>
    <property type="molecule type" value="Genomic_DNA"/>
</dbReference>
<evidence type="ECO:0000259" key="6">
    <source>
        <dbReference type="PROSITE" id="PS50865"/>
    </source>
</evidence>
<evidence type="ECO:0000256" key="3">
    <source>
        <dbReference type="ARBA" id="ARBA00022833"/>
    </source>
</evidence>
<reference evidence="7 8" key="1">
    <citation type="submission" date="2018-11" db="EMBL/GenBank/DDBJ databases">
        <title>Genome sequence and assembly of Colletotrichum spinosum.</title>
        <authorList>
            <person name="Gan P."/>
            <person name="Shirasu K."/>
        </authorList>
    </citation>
    <scope>NUCLEOTIDE SEQUENCE [LARGE SCALE GENOMIC DNA]</scope>
    <source>
        <strain evidence="7 8">CBS 515.97</strain>
    </source>
</reference>
<evidence type="ECO:0000313" key="8">
    <source>
        <dbReference type="Proteomes" id="UP000295083"/>
    </source>
</evidence>
<dbReference type="AlphaFoldDB" id="A0A4R8Q0B6"/>
<protein>
    <recommendedName>
        <fullName evidence="6">MYND-type domain-containing protein</fullName>
    </recommendedName>
</protein>
<keyword evidence="2 4" id="KW-0863">Zinc-finger</keyword>
<dbReference type="InterPro" id="IPR046341">
    <property type="entry name" value="SET_dom_sf"/>
</dbReference>
<evidence type="ECO:0000256" key="5">
    <source>
        <dbReference type="SAM" id="MobiDB-lite"/>
    </source>
</evidence>
<feature type="domain" description="MYND-type" evidence="6">
    <location>
        <begin position="51"/>
        <end position="89"/>
    </location>
</feature>
<dbReference type="PROSITE" id="PS01360">
    <property type="entry name" value="ZF_MYND_1"/>
    <property type="match status" value="1"/>
</dbReference>
<dbReference type="Gene3D" id="6.10.140.2220">
    <property type="match status" value="1"/>
</dbReference>
<dbReference type="Pfam" id="PF01753">
    <property type="entry name" value="zf-MYND"/>
    <property type="match status" value="1"/>
</dbReference>
<accession>A0A4R8Q0B6</accession>
<evidence type="ECO:0000256" key="2">
    <source>
        <dbReference type="ARBA" id="ARBA00022771"/>
    </source>
</evidence>
<name>A0A4R8Q0B6_9PEZI</name>
<dbReference type="InterPro" id="IPR002893">
    <property type="entry name" value="Znf_MYND"/>
</dbReference>
<dbReference type="GO" id="GO:0008270">
    <property type="term" value="F:zinc ion binding"/>
    <property type="evidence" value="ECO:0007669"/>
    <property type="project" value="UniProtKB-KW"/>
</dbReference>
<keyword evidence="8" id="KW-1185">Reference proteome</keyword>
<proteinExistence type="predicted"/>
<dbReference type="Gene3D" id="1.10.220.160">
    <property type="match status" value="1"/>
</dbReference>
<organism evidence="7 8">
    <name type="scientific">Colletotrichum spinosum</name>
    <dbReference type="NCBI Taxonomy" id="1347390"/>
    <lineage>
        <taxon>Eukaryota</taxon>
        <taxon>Fungi</taxon>
        <taxon>Dikarya</taxon>
        <taxon>Ascomycota</taxon>
        <taxon>Pezizomycotina</taxon>
        <taxon>Sordariomycetes</taxon>
        <taxon>Hypocreomycetidae</taxon>
        <taxon>Glomerellales</taxon>
        <taxon>Glomerellaceae</taxon>
        <taxon>Colletotrichum</taxon>
        <taxon>Colletotrichum orbiculare species complex</taxon>
    </lineage>
</organism>
<feature type="compositionally biased region" description="Acidic residues" evidence="5">
    <location>
        <begin position="14"/>
        <end position="25"/>
    </location>
</feature>
<dbReference type="PROSITE" id="PS50865">
    <property type="entry name" value="ZF_MYND_2"/>
    <property type="match status" value="1"/>
</dbReference>
<dbReference type="Proteomes" id="UP000295083">
    <property type="component" value="Unassembled WGS sequence"/>
</dbReference>
<dbReference type="SUPFAM" id="SSF144232">
    <property type="entry name" value="HIT/MYND zinc finger-like"/>
    <property type="match status" value="1"/>
</dbReference>